<keyword evidence="2" id="KW-1185">Reference proteome</keyword>
<name>U1GR50_ENDPU</name>
<accession>U1GR50</accession>
<sequence length="82" mass="8628">MGARSGVWPAGKEKEMIRQRMTVCVYCRALGGDNSGMVTRGRVSGGDDTEDDGDSDALKAAAMWSKKAGAKTPFTVSVSLSL</sequence>
<dbReference type="GeneID" id="19238268"/>
<reference evidence="2" key="1">
    <citation type="journal article" date="2014" name="BMC Genomics">
        <title>Genome characteristics reveal the impact of lichenization on lichen-forming fungus Endocarpon pusillum Hedwig (Verrucariales, Ascomycota).</title>
        <authorList>
            <person name="Wang Y.-Y."/>
            <person name="Liu B."/>
            <person name="Zhang X.-Y."/>
            <person name="Zhou Q.-M."/>
            <person name="Zhang T."/>
            <person name="Li H."/>
            <person name="Yu Y.-F."/>
            <person name="Zhang X.-L."/>
            <person name="Hao X.-Y."/>
            <person name="Wang M."/>
            <person name="Wang L."/>
            <person name="Wei J.-C."/>
        </authorList>
    </citation>
    <scope>NUCLEOTIDE SEQUENCE [LARGE SCALE GENOMIC DNA]</scope>
    <source>
        <strain evidence="2">Z07020 / HMAS-L-300199</strain>
    </source>
</reference>
<dbReference type="AlphaFoldDB" id="U1GR50"/>
<dbReference type="HOGENOM" id="CLU_2558277_0_0_1"/>
<protein>
    <submittedName>
        <fullName evidence="1">Uncharacterized protein</fullName>
    </submittedName>
</protein>
<evidence type="ECO:0000313" key="2">
    <source>
        <dbReference type="Proteomes" id="UP000019373"/>
    </source>
</evidence>
<dbReference type="RefSeq" id="XP_007787842.1">
    <property type="nucleotide sequence ID" value="XM_007789652.1"/>
</dbReference>
<organism evidence="1 2">
    <name type="scientific">Endocarpon pusillum (strain Z07020 / HMAS-L-300199)</name>
    <name type="common">Lichen-forming fungus</name>
    <dbReference type="NCBI Taxonomy" id="1263415"/>
    <lineage>
        <taxon>Eukaryota</taxon>
        <taxon>Fungi</taxon>
        <taxon>Dikarya</taxon>
        <taxon>Ascomycota</taxon>
        <taxon>Pezizomycotina</taxon>
        <taxon>Eurotiomycetes</taxon>
        <taxon>Chaetothyriomycetidae</taxon>
        <taxon>Verrucariales</taxon>
        <taxon>Verrucariaceae</taxon>
        <taxon>Endocarpon</taxon>
    </lineage>
</organism>
<dbReference type="EMBL" id="KE720866">
    <property type="protein sequence ID" value="ERF74838.1"/>
    <property type="molecule type" value="Genomic_DNA"/>
</dbReference>
<evidence type="ECO:0000313" key="1">
    <source>
        <dbReference type="EMBL" id="ERF74838.1"/>
    </source>
</evidence>
<proteinExistence type="predicted"/>
<gene>
    <name evidence="1" type="ORF">EPUS_03222</name>
</gene>
<dbReference type="Proteomes" id="UP000019373">
    <property type="component" value="Unassembled WGS sequence"/>
</dbReference>